<dbReference type="PANTHER" id="PTHR46328">
    <property type="entry name" value="FAR-RED IMPAIRED RESPONSIVE (FAR1) FAMILY PROTEIN-RELATED"/>
    <property type="match status" value="1"/>
</dbReference>
<evidence type="ECO:0008006" key="4">
    <source>
        <dbReference type="Google" id="ProtNLM"/>
    </source>
</evidence>
<feature type="compositionally biased region" description="Basic and acidic residues" evidence="1">
    <location>
        <begin position="1"/>
        <end position="10"/>
    </location>
</feature>
<dbReference type="AlphaFoldDB" id="A0AAD8SP65"/>
<dbReference type="Proteomes" id="UP001231189">
    <property type="component" value="Unassembled WGS sequence"/>
</dbReference>
<gene>
    <name evidence="2" type="ORF">QYE76_050062</name>
</gene>
<name>A0AAD8SP65_LOLMU</name>
<keyword evidence="3" id="KW-1185">Reference proteome</keyword>
<comment type="caution">
    <text evidence="2">The sequence shown here is derived from an EMBL/GenBank/DDBJ whole genome shotgun (WGS) entry which is preliminary data.</text>
</comment>
<reference evidence="2" key="1">
    <citation type="submission" date="2023-07" db="EMBL/GenBank/DDBJ databases">
        <title>A chromosome-level genome assembly of Lolium multiflorum.</title>
        <authorList>
            <person name="Chen Y."/>
            <person name="Copetti D."/>
            <person name="Kolliker R."/>
            <person name="Studer B."/>
        </authorList>
    </citation>
    <scope>NUCLEOTIDE SEQUENCE</scope>
    <source>
        <strain evidence="2">02402/16</strain>
        <tissue evidence="2">Leaf</tissue>
    </source>
</reference>
<organism evidence="2 3">
    <name type="scientific">Lolium multiflorum</name>
    <name type="common">Italian ryegrass</name>
    <name type="synonym">Lolium perenne subsp. multiflorum</name>
    <dbReference type="NCBI Taxonomy" id="4521"/>
    <lineage>
        <taxon>Eukaryota</taxon>
        <taxon>Viridiplantae</taxon>
        <taxon>Streptophyta</taxon>
        <taxon>Embryophyta</taxon>
        <taxon>Tracheophyta</taxon>
        <taxon>Spermatophyta</taxon>
        <taxon>Magnoliopsida</taxon>
        <taxon>Liliopsida</taxon>
        <taxon>Poales</taxon>
        <taxon>Poaceae</taxon>
        <taxon>BOP clade</taxon>
        <taxon>Pooideae</taxon>
        <taxon>Poodae</taxon>
        <taxon>Poeae</taxon>
        <taxon>Poeae Chloroplast Group 2 (Poeae type)</taxon>
        <taxon>Loliodinae</taxon>
        <taxon>Loliinae</taxon>
        <taxon>Lolium</taxon>
    </lineage>
</organism>
<dbReference type="EMBL" id="JAUUTY010000003">
    <property type="protein sequence ID" value="KAK1661903.1"/>
    <property type="molecule type" value="Genomic_DNA"/>
</dbReference>
<protein>
    <recommendedName>
        <fullName evidence="4">Protein FAR1-RELATED SEQUENCE</fullName>
    </recommendedName>
</protein>
<evidence type="ECO:0000313" key="2">
    <source>
        <dbReference type="EMBL" id="KAK1661903.1"/>
    </source>
</evidence>
<sequence length="235" mass="26099">MGELLTEHDGGGGVDGDGFGALPRPGRVQRLLSPEFRDGAPGVFLEFRQEMDTTKPNESGKTQQEDGTTAAESIFGSMTGKTPIQCRRMVDKFAQAFLQRRKEKAELESLAELQAVEENGASFAGENACPADNADYSNGNEHGNRKDDKYEEILESVLNPEEPTAEELEMDRMFANKKYPTMQEISEASTPTVGMEFDSKEDAFFFFAVYARRVGFAIKKDTSYESRKTNEITTT</sequence>
<proteinExistence type="predicted"/>
<evidence type="ECO:0000256" key="1">
    <source>
        <dbReference type="SAM" id="MobiDB-lite"/>
    </source>
</evidence>
<evidence type="ECO:0000313" key="3">
    <source>
        <dbReference type="Proteomes" id="UP001231189"/>
    </source>
</evidence>
<dbReference type="PANTHER" id="PTHR46328:SF34">
    <property type="entry name" value="PROTEIN FAR1-RELATED SEQUENCE 5-LIKE"/>
    <property type="match status" value="1"/>
</dbReference>
<accession>A0AAD8SP65</accession>
<feature type="region of interest" description="Disordered" evidence="1">
    <location>
        <begin position="1"/>
        <end position="26"/>
    </location>
</feature>